<dbReference type="GO" id="GO:0009288">
    <property type="term" value="C:bacterial-type flagellum"/>
    <property type="evidence" value="ECO:0007669"/>
    <property type="project" value="InterPro"/>
</dbReference>
<keyword evidence="7" id="KW-1005">Bacterial flagellum biogenesis</keyword>
<keyword evidence="6" id="KW-0145">Chemotaxis</keyword>
<keyword evidence="12" id="KW-0966">Cell projection</keyword>
<dbReference type="PANTHER" id="PTHR38786:SF1">
    <property type="entry name" value="FLAGELLAR FLIJ PROTEIN"/>
    <property type="match status" value="1"/>
</dbReference>
<evidence type="ECO:0000256" key="5">
    <source>
        <dbReference type="ARBA" id="ARBA00022475"/>
    </source>
</evidence>
<dbReference type="GO" id="GO:0003774">
    <property type="term" value="F:cytoskeletal motor activity"/>
    <property type="evidence" value="ECO:0007669"/>
    <property type="project" value="InterPro"/>
</dbReference>
<dbReference type="EMBL" id="FOUI01000001">
    <property type="protein sequence ID" value="SFM11953.1"/>
    <property type="molecule type" value="Genomic_DNA"/>
</dbReference>
<dbReference type="STRING" id="1720063.SAMN05216217_101138"/>
<dbReference type="GO" id="GO:0006935">
    <property type="term" value="P:chemotaxis"/>
    <property type="evidence" value="ECO:0007669"/>
    <property type="project" value="UniProtKB-KW"/>
</dbReference>
<dbReference type="GO" id="GO:0015031">
    <property type="term" value="P:protein transport"/>
    <property type="evidence" value="ECO:0007669"/>
    <property type="project" value="UniProtKB-KW"/>
</dbReference>
<evidence type="ECO:0000256" key="4">
    <source>
        <dbReference type="ARBA" id="ARBA00022448"/>
    </source>
</evidence>
<dbReference type="InterPro" id="IPR012823">
    <property type="entry name" value="Flagell_FliJ"/>
</dbReference>
<dbReference type="PRINTS" id="PR01004">
    <property type="entry name" value="FLGFLIJ"/>
</dbReference>
<evidence type="ECO:0000313" key="12">
    <source>
        <dbReference type="EMBL" id="SFM11953.1"/>
    </source>
</evidence>
<keyword evidence="10" id="KW-1006">Bacterial flagellum protein export</keyword>
<dbReference type="RefSeq" id="WP_093471351.1">
    <property type="nucleotide sequence ID" value="NZ_FOUI01000001.1"/>
</dbReference>
<dbReference type="Pfam" id="PF02050">
    <property type="entry name" value="FliJ"/>
    <property type="match status" value="1"/>
</dbReference>
<keyword evidence="8" id="KW-0653">Protein transport</keyword>
<reference evidence="13" key="1">
    <citation type="submission" date="2016-10" db="EMBL/GenBank/DDBJ databases">
        <authorList>
            <person name="Varghese N."/>
            <person name="Submissions S."/>
        </authorList>
    </citation>
    <scope>NUCLEOTIDE SEQUENCE [LARGE SCALE GENOMIC DNA]</scope>
    <source>
        <strain evidence="13">DSM 24213</strain>
    </source>
</reference>
<comment type="similarity">
    <text evidence="2">Belongs to the FliJ family.</text>
</comment>
<keyword evidence="11" id="KW-0175">Coiled coil</keyword>
<dbReference type="InterPro" id="IPR053716">
    <property type="entry name" value="Flag_assembly_chemotaxis_eff"/>
</dbReference>
<organism evidence="12 13">
    <name type="scientific">Halopseudomonas yangmingensis</name>
    <dbReference type="NCBI Taxonomy" id="1720063"/>
    <lineage>
        <taxon>Bacteria</taxon>
        <taxon>Pseudomonadati</taxon>
        <taxon>Pseudomonadota</taxon>
        <taxon>Gammaproteobacteria</taxon>
        <taxon>Pseudomonadales</taxon>
        <taxon>Pseudomonadaceae</taxon>
        <taxon>Halopseudomonas</taxon>
    </lineage>
</organism>
<dbReference type="GO" id="GO:0044781">
    <property type="term" value="P:bacterial-type flagellum organization"/>
    <property type="evidence" value="ECO:0007669"/>
    <property type="project" value="UniProtKB-KW"/>
</dbReference>
<comment type="subcellular location">
    <subcellularLocation>
        <location evidence="1">Cell membrane</location>
        <topology evidence="1">Peripheral membrane protein</topology>
        <orientation evidence="1">Cytoplasmic side</orientation>
    </subcellularLocation>
</comment>
<evidence type="ECO:0000313" key="13">
    <source>
        <dbReference type="Proteomes" id="UP000243629"/>
    </source>
</evidence>
<accession>A0A1I4N9N9</accession>
<dbReference type="OrthoDB" id="7008437at2"/>
<dbReference type="AlphaFoldDB" id="A0A1I4N9N9"/>
<dbReference type="Proteomes" id="UP000243629">
    <property type="component" value="Unassembled WGS sequence"/>
</dbReference>
<keyword evidence="4" id="KW-0813">Transport</keyword>
<dbReference type="Gene3D" id="1.10.287.1700">
    <property type="match status" value="1"/>
</dbReference>
<protein>
    <recommendedName>
        <fullName evidence="3">Flagellar FliJ protein</fullName>
    </recommendedName>
</protein>
<dbReference type="GO" id="GO:0071973">
    <property type="term" value="P:bacterial-type flagellum-dependent cell motility"/>
    <property type="evidence" value="ECO:0007669"/>
    <property type="project" value="InterPro"/>
</dbReference>
<keyword evidence="12" id="KW-0969">Cilium</keyword>
<keyword evidence="12" id="KW-0282">Flagellum</keyword>
<feature type="coiled-coil region" evidence="11">
    <location>
        <begin position="121"/>
        <end position="149"/>
    </location>
</feature>
<evidence type="ECO:0000256" key="8">
    <source>
        <dbReference type="ARBA" id="ARBA00022927"/>
    </source>
</evidence>
<feature type="coiled-coil region" evidence="11">
    <location>
        <begin position="20"/>
        <end position="47"/>
    </location>
</feature>
<dbReference type="InterPro" id="IPR018006">
    <property type="entry name" value="Flag_FliJ_proteobac"/>
</dbReference>
<evidence type="ECO:0000256" key="2">
    <source>
        <dbReference type="ARBA" id="ARBA00010004"/>
    </source>
</evidence>
<evidence type="ECO:0000256" key="1">
    <source>
        <dbReference type="ARBA" id="ARBA00004413"/>
    </source>
</evidence>
<dbReference type="GO" id="GO:0005886">
    <property type="term" value="C:plasma membrane"/>
    <property type="evidence" value="ECO:0007669"/>
    <property type="project" value="UniProtKB-SubCell"/>
</dbReference>
<evidence type="ECO:0000256" key="11">
    <source>
        <dbReference type="SAM" id="Coils"/>
    </source>
</evidence>
<gene>
    <name evidence="12" type="ORF">SAMN05216217_101138</name>
</gene>
<proteinExistence type="inferred from homology"/>
<keyword evidence="9" id="KW-0472">Membrane</keyword>
<dbReference type="PIRSF" id="PIRSF019404">
    <property type="entry name" value="FliJ"/>
    <property type="match status" value="1"/>
</dbReference>
<dbReference type="PANTHER" id="PTHR38786">
    <property type="entry name" value="FLAGELLAR FLIJ PROTEIN"/>
    <property type="match status" value="1"/>
</dbReference>
<keyword evidence="5" id="KW-1003">Cell membrane</keyword>
<sequence>MSEERARRLQPVLDMALEEERQAAAKLGQCQREMEQAQARLVDLEAYTGEYHQGWQQRGAGGVDREWLLNYQRFLARMQTAIDQQQQALEWHRQAADKARQLWREKYQRVEALRTLIQRYLDEARLRADRQEQKLLDELSQRAQSLRDNQN</sequence>
<evidence type="ECO:0000256" key="9">
    <source>
        <dbReference type="ARBA" id="ARBA00023136"/>
    </source>
</evidence>
<evidence type="ECO:0000256" key="3">
    <source>
        <dbReference type="ARBA" id="ARBA00020392"/>
    </source>
</evidence>
<evidence type="ECO:0000256" key="7">
    <source>
        <dbReference type="ARBA" id="ARBA00022795"/>
    </source>
</evidence>
<name>A0A1I4N9N9_9GAMM</name>
<keyword evidence="13" id="KW-1185">Reference proteome</keyword>
<evidence type="ECO:0000256" key="6">
    <source>
        <dbReference type="ARBA" id="ARBA00022500"/>
    </source>
</evidence>
<dbReference type="NCBIfam" id="TIGR02473">
    <property type="entry name" value="flagell_FliJ"/>
    <property type="match status" value="1"/>
</dbReference>
<evidence type="ECO:0000256" key="10">
    <source>
        <dbReference type="ARBA" id="ARBA00023225"/>
    </source>
</evidence>
<dbReference type="InterPro" id="IPR052570">
    <property type="entry name" value="FliJ"/>
</dbReference>